<keyword evidence="2" id="KW-1185">Reference proteome</keyword>
<dbReference type="AlphaFoldDB" id="A0A250K1Z5"/>
<evidence type="ECO:0000313" key="1">
    <source>
        <dbReference type="EMBL" id="ATB50119.1"/>
    </source>
</evidence>
<gene>
    <name evidence="1" type="ORF">MYMAC_005774</name>
</gene>
<accession>A0A250K1Z5</accession>
<dbReference type="EMBL" id="CP022203">
    <property type="protein sequence ID" value="ATB50119.1"/>
    <property type="molecule type" value="Genomic_DNA"/>
</dbReference>
<dbReference type="KEGG" id="mmas:MYMAC_005774"/>
<proteinExistence type="predicted"/>
<reference evidence="1 2" key="1">
    <citation type="submission" date="2017-06" db="EMBL/GenBank/DDBJ databases">
        <title>Sequencing and comparative analysis of myxobacterial genomes.</title>
        <authorList>
            <person name="Rupp O."/>
            <person name="Goesmann A."/>
            <person name="Sogaard-Andersen L."/>
        </authorList>
    </citation>
    <scope>NUCLEOTIDE SEQUENCE [LARGE SCALE GENOMIC DNA]</scope>
    <source>
        <strain evidence="1 2">DSM 14697</strain>
    </source>
</reference>
<sequence length="143" mass="15968">MSERNLLPHEVVRAWLERRAPRPSPHSLVDLFERLCQALWRRGRLALGEVTLVAILARVLQRVAMAHPHLSVLAVTPEGVRFDGLHPVAAELDPERLEESLVVLVEEWLRVLDALTGEVLSAALREELLAVDSARSEGAGRPR</sequence>
<name>A0A250K1Z5_9BACT</name>
<organism evidence="1 2">
    <name type="scientific">Corallococcus macrosporus DSM 14697</name>
    <dbReference type="NCBI Taxonomy" id="1189310"/>
    <lineage>
        <taxon>Bacteria</taxon>
        <taxon>Pseudomonadati</taxon>
        <taxon>Myxococcota</taxon>
        <taxon>Myxococcia</taxon>
        <taxon>Myxococcales</taxon>
        <taxon>Cystobacterineae</taxon>
        <taxon>Myxococcaceae</taxon>
        <taxon>Corallococcus</taxon>
    </lineage>
</organism>
<dbReference type="OrthoDB" id="9932664at2"/>
<protein>
    <submittedName>
        <fullName evidence="1">Uncharacterized protein</fullName>
    </submittedName>
</protein>
<evidence type="ECO:0000313" key="2">
    <source>
        <dbReference type="Proteomes" id="UP000217343"/>
    </source>
</evidence>
<dbReference type="Proteomes" id="UP000217343">
    <property type="component" value="Chromosome"/>
</dbReference>